<protein>
    <submittedName>
        <fullName evidence="1">Uncharacterized protein</fullName>
    </submittedName>
</protein>
<dbReference type="EMBL" id="CP045643">
    <property type="protein sequence ID" value="QFZ75077.1"/>
    <property type="molecule type" value="Genomic_DNA"/>
</dbReference>
<name>A0A5Q0LEU1_9ACTN</name>
<evidence type="ECO:0000313" key="1">
    <source>
        <dbReference type="EMBL" id="QFZ75077.1"/>
    </source>
</evidence>
<dbReference type="RefSeq" id="WP_153289352.1">
    <property type="nucleotide sequence ID" value="NZ_CP045643.1"/>
</dbReference>
<dbReference type="AlphaFoldDB" id="A0A5Q0LEU1"/>
<organism evidence="1 2">
    <name type="scientific">Streptomyces fagopyri</name>
    <dbReference type="NCBI Taxonomy" id="2662397"/>
    <lineage>
        <taxon>Bacteria</taxon>
        <taxon>Bacillati</taxon>
        <taxon>Actinomycetota</taxon>
        <taxon>Actinomycetes</taxon>
        <taxon>Kitasatosporales</taxon>
        <taxon>Streptomycetaceae</taxon>
        <taxon>Streptomyces</taxon>
    </lineage>
</organism>
<sequence length="214" mass="23156">MSASCGVCERDLEFGYLCPGDILALAERLEQLPGLADALSGALAPAARPVTERVTTSGYGPSTPVNDSALELWYGGMATVLERWRSDIQSWKGWGEPVVEGSVEHRVRAACRWIGMNLEWIAAEYPSAGDLGKEVRELKSAALSILGDGRGGEGRGKLLGRCVNADASGAACGAPIRHREGEATLVCEWCHCVYRDEQDWLLLLHYQPKEPSDV</sequence>
<reference evidence="1 2" key="1">
    <citation type="submission" date="2019-10" db="EMBL/GenBank/DDBJ databases">
        <title>A novel species.</title>
        <authorList>
            <person name="Gao J."/>
        </authorList>
    </citation>
    <scope>NUCLEOTIDE SEQUENCE [LARGE SCALE GENOMIC DNA]</scope>
    <source>
        <strain evidence="1 2">QMT-28</strain>
    </source>
</reference>
<gene>
    <name evidence="1" type="ORF">GFH48_19000</name>
</gene>
<keyword evidence="2" id="KW-1185">Reference proteome</keyword>
<dbReference type="Proteomes" id="UP000326179">
    <property type="component" value="Chromosome"/>
</dbReference>
<proteinExistence type="predicted"/>
<evidence type="ECO:0000313" key="2">
    <source>
        <dbReference type="Proteomes" id="UP000326179"/>
    </source>
</evidence>
<dbReference type="KEGG" id="sfy:GFH48_19000"/>
<accession>A0A5Q0LEU1</accession>